<feature type="transmembrane region" description="Helical" evidence="2">
    <location>
        <begin position="56"/>
        <end position="85"/>
    </location>
</feature>
<sequence>MGKKMGRPHGNGHTARPGRRKAGRSKRASGKLVRMYRRYHAWRAPFPLWARIVCDILFWAVIAAAAYVAIGSLCGAILLAAPLVLRFLGLASSKEYDDGIDWSDHRMGGQIRNPGPKL</sequence>
<dbReference type="Proteomes" id="UP001501115">
    <property type="component" value="Unassembled WGS sequence"/>
</dbReference>
<keyword evidence="4" id="KW-1185">Reference proteome</keyword>
<dbReference type="EMBL" id="BAABET010000010">
    <property type="protein sequence ID" value="GAA4330747.1"/>
    <property type="molecule type" value="Genomic_DNA"/>
</dbReference>
<feature type="compositionally biased region" description="Basic residues" evidence="1">
    <location>
        <begin position="16"/>
        <end position="29"/>
    </location>
</feature>
<evidence type="ECO:0000313" key="4">
    <source>
        <dbReference type="Proteomes" id="UP001501115"/>
    </source>
</evidence>
<reference evidence="4" key="1">
    <citation type="journal article" date="2019" name="Int. J. Syst. Evol. Microbiol.">
        <title>The Global Catalogue of Microorganisms (GCM) 10K type strain sequencing project: providing services to taxonomists for standard genome sequencing and annotation.</title>
        <authorList>
            <consortium name="The Broad Institute Genomics Platform"/>
            <consortium name="The Broad Institute Genome Sequencing Center for Infectious Disease"/>
            <person name="Wu L."/>
            <person name="Ma J."/>
        </authorList>
    </citation>
    <scope>NUCLEOTIDE SEQUENCE [LARGE SCALE GENOMIC DNA]</scope>
    <source>
        <strain evidence="4">JCM 31290</strain>
    </source>
</reference>
<comment type="caution">
    <text evidence="3">The sequence shown here is derived from an EMBL/GenBank/DDBJ whole genome shotgun (WGS) entry which is preliminary data.</text>
</comment>
<gene>
    <name evidence="3" type="ORF">GCM10023086_60650</name>
</gene>
<keyword evidence="2" id="KW-0812">Transmembrane</keyword>
<name>A0ABP8GW04_9ACTN</name>
<evidence type="ECO:0000313" key="3">
    <source>
        <dbReference type="EMBL" id="GAA4330747.1"/>
    </source>
</evidence>
<organism evidence="3 4">
    <name type="scientific">Streptomyces venetus</name>
    <dbReference type="NCBI Taxonomy" id="1701086"/>
    <lineage>
        <taxon>Bacteria</taxon>
        <taxon>Bacillati</taxon>
        <taxon>Actinomycetota</taxon>
        <taxon>Actinomycetes</taxon>
        <taxon>Kitasatosporales</taxon>
        <taxon>Streptomycetaceae</taxon>
        <taxon>Streptomyces</taxon>
    </lineage>
</organism>
<evidence type="ECO:0000256" key="1">
    <source>
        <dbReference type="SAM" id="MobiDB-lite"/>
    </source>
</evidence>
<feature type="region of interest" description="Disordered" evidence="1">
    <location>
        <begin position="1"/>
        <end position="29"/>
    </location>
</feature>
<proteinExistence type="predicted"/>
<protein>
    <submittedName>
        <fullName evidence="3">Uncharacterized protein</fullName>
    </submittedName>
</protein>
<keyword evidence="2" id="KW-1133">Transmembrane helix</keyword>
<evidence type="ECO:0000256" key="2">
    <source>
        <dbReference type="SAM" id="Phobius"/>
    </source>
</evidence>
<keyword evidence="2" id="KW-0472">Membrane</keyword>
<accession>A0ABP8GW04</accession>